<feature type="region of interest" description="Disordered" evidence="2">
    <location>
        <begin position="213"/>
        <end position="251"/>
    </location>
</feature>
<dbReference type="Pfam" id="PF08549">
    <property type="entry name" value="SWI-SNF_Ssr4_N"/>
    <property type="match status" value="1"/>
</dbReference>
<evidence type="ECO:0000256" key="2">
    <source>
        <dbReference type="SAM" id="MobiDB-lite"/>
    </source>
</evidence>
<gene>
    <name evidence="4" type="ORF">EVG20_g5819</name>
</gene>
<sequence length="356" mass="39800">MTSQAHVEGVCLKFPENLPLHPTFSHESAVNMLLRAIQLSTQVPYNWGYIDKPADGQLYLIFMPQRMSFPVDGLHFQEPEQRYVIQAGQGRELEVIEARHGFLPNSGETSASRVRRRFRMQKGGHPQLILIHYSRGSSLPIPPALLNLPGRPYPLPPINELSVYVMGDKMGQKVVQGGPPVPPGVPHQMPPGPQNINFGGRDPQALLAQQNREMEALERRSQRERSASMNQRIPPPPPQRPDEEDSADELEQISTRTLAAARYKRNHEFMNEVFMHAAFGDKHAPNPPPAYSIFNKSELEEKLSKLTYEIETLRADAAARQATREEAEKADVSMETLGGDVSIAIDPAIESLDMPA</sequence>
<dbReference type="GO" id="GO:0006338">
    <property type="term" value="P:chromatin remodeling"/>
    <property type="evidence" value="ECO:0007669"/>
    <property type="project" value="InterPro"/>
</dbReference>
<dbReference type="Proteomes" id="UP000298327">
    <property type="component" value="Unassembled WGS sequence"/>
</dbReference>
<reference evidence="4 5" key="1">
    <citation type="submission" date="2019-02" db="EMBL/GenBank/DDBJ databases">
        <title>Genome sequencing of the rare red list fungi Dentipellis fragilis.</title>
        <authorList>
            <person name="Buettner E."/>
            <person name="Kellner H."/>
        </authorList>
    </citation>
    <scope>NUCLEOTIDE SEQUENCE [LARGE SCALE GENOMIC DNA]</scope>
    <source>
        <strain evidence="4 5">DSM 105465</strain>
    </source>
</reference>
<dbReference type="EMBL" id="SEOQ01000360">
    <property type="protein sequence ID" value="TFY64814.1"/>
    <property type="molecule type" value="Genomic_DNA"/>
</dbReference>
<evidence type="ECO:0000259" key="3">
    <source>
        <dbReference type="Pfam" id="PF08549"/>
    </source>
</evidence>
<comment type="caution">
    <text evidence="4">The sequence shown here is derived from an EMBL/GenBank/DDBJ whole genome shotgun (WGS) entry which is preliminary data.</text>
</comment>
<dbReference type="InterPro" id="IPR013859">
    <property type="entry name" value="Ssr4_N"/>
</dbReference>
<accession>A0A4Y9YQV3</accession>
<keyword evidence="1" id="KW-0175">Coiled coil</keyword>
<organism evidence="4 5">
    <name type="scientific">Dentipellis fragilis</name>
    <dbReference type="NCBI Taxonomy" id="205917"/>
    <lineage>
        <taxon>Eukaryota</taxon>
        <taxon>Fungi</taxon>
        <taxon>Dikarya</taxon>
        <taxon>Basidiomycota</taxon>
        <taxon>Agaricomycotina</taxon>
        <taxon>Agaricomycetes</taxon>
        <taxon>Russulales</taxon>
        <taxon>Hericiaceae</taxon>
        <taxon>Dentipellis</taxon>
    </lineage>
</organism>
<feature type="coiled-coil region" evidence="1">
    <location>
        <begin position="296"/>
        <end position="330"/>
    </location>
</feature>
<feature type="region of interest" description="Disordered" evidence="2">
    <location>
        <begin position="175"/>
        <end position="201"/>
    </location>
</feature>
<keyword evidence="5" id="KW-1185">Reference proteome</keyword>
<name>A0A4Y9YQV3_9AGAM</name>
<feature type="domain" description="SWI/SNF and RSC complexes subunit Ssr4 N-terminal" evidence="3">
    <location>
        <begin position="18"/>
        <end position="126"/>
    </location>
</feature>
<feature type="compositionally biased region" description="Basic and acidic residues" evidence="2">
    <location>
        <begin position="213"/>
        <end position="226"/>
    </location>
</feature>
<dbReference type="OrthoDB" id="5321006at2759"/>
<protein>
    <recommendedName>
        <fullName evidence="3">SWI/SNF and RSC complexes subunit Ssr4 N-terminal domain-containing protein</fullName>
    </recommendedName>
</protein>
<evidence type="ECO:0000313" key="4">
    <source>
        <dbReference type="EMBL" id="TFY64814.1"/>
    </source>
</evidence>
<feature type="compositionally biased region" description="Pro residues" evidence="2">
    <location>
        <begin position="179"/>
        <end position="193"/>
    </location>
</feature>
<proteinExistence type="predicted"/>
<evidence type="ECO:0000313" key="5">
    <source>
        <dbReference type="Proteomes" id="UP000298327"/>
    </source>
</evidence>
<feature type="compositionally biased region" description="Acidic residues" evidence="2">
    <location>
        <begin position="242"/>
        <end position="251"/>
    </location>
</feature>
<dbReference type="AlphaFoldDB" id="A0A4Y9YQV3"/>
<evidence type="ECO:0000256" key="1">
    <source>
        <dbReference type="SAM" id="Coils"/>
    </source>
</evidence>